<dbReference type="InterPro" id="IPR020476">
    <property type="entry name" value="Nudix_hydrolase"/>
</dbReference>
<sequence length="129" mass="14485">MKTIKVAAAIIQNNGKILATQRNYGDFAGGWEFPGGKLEDGETSLDACRREILEELEVELCDEEFLTKVEYDYPTFHLDMDCYLCKIARGEIVLHDHSHLAWVGKDDIDSVEWLPADAGLVPMLKAKLA</sequence>
<keyword evidence="4" id="KW-0235">DNA replication</keyword>
<comment type="similarity">
    <text evidence="2">Belongs to the Nudix hydrolase family.</text>
</comment>
<dbReference type="KEGG" id="shi:Shel_11430"/>
<evidence type="ECO:0000256" key="4">
    <source>
        <dbReference type="ARBA" id="ARBA00022705"/>
    </source>
</evidence>
<feature type="domain" description="Nudix hydrolase" evidence="12">
    <location>
        <begin position="1"/>
        <end position="129"/>
    </location>
</feature>
<evidence type="ECO:0000313" key="14">
    <source>
        <dbReference type="Proteomes" id="UP000002026"/>
    </source>
</evidence>
<keyword evidence="6" id="KW-0227">DNA damage</keyword>
<dbReference type="GO" id="GO:0044715">
    <property type="term" value="F:8-oxo-dGDP phosphatase activity"/>
    <property type="evidence" value="ECO:0007669"/>
    <property type="project" value="TreeGrafter"/>
</dbReference>
<evidence type="ECO:0000313" key="13">
    <source>
        <dbReference type="EMBL" id="ACV22178.1"/>
    </source>
</evidence>
<dbReference type="InterPro" id="IPR015797">
    <property type="entry name" value="NUDIX_hydrolase-like_dom_sf"/>
</dbReference>
<evidence type="ECO:0000256" key="10">
    <source>
        <dbReference type="ARBA" id="ARBA00035861"/>
    </source>
</evidence>
<dbReference type="Proteomes" id="UP000002026">
    <property type="component" value="Chromosome"/>
</dbReference>
<evidence type="ECO:0000256" key="11">
    <source>
        <dbReference type="ARBA" id="ARBA00038905"/>
    </source>
</evidence>
<dbReference type="GO" id="GO:0006281">
    <property type="term" value="P:DNA repair"/>
    <property type="evidence" value="ECO:0007669"/>
    <property type="project" value="UniProtKB-KW"/>
</dbReference>
<keyword evidence="9" id="KW-0234">DNA repair</keyword>
<dbReference type="GO" id="GO:0008413">
    <property type="term" value="F:8-oxo-7,8-dihydroguanosine triphosphate pyrophosphatase activity"/>
    <property type="evidence" value="ECO:0007669"/>
    <property type="project" value="TreeGrafter"/>
</dbReference>
<keyword evidence="3" id="KW-0515">Mutator protein</keyword>
<proteinExistence type="inferred from homology"/>
<dbReference type="InterPro" id="IPR047127">
    <property type="entry name" value="MutT-like"/>
</dbReference>
<dbReference type="RefSeq" id="WP_012798281.1">
    <property type="nucleotide sequence ID" value="NC_013165.1"/>
</dbReference>
<dbReference type="GO" id="GO:0046872">
    <property type="term" value="F:metal ion binding"/>
    <property type="evidence" value="ECO:0007669"/>
    <property type="project" value="UniProtKB-KW"/>
</dbReference>
<evidence type="ECO:0000256" key="1">
    <source>
        <dbReference type="ARBA" id="ARBA00001946"/>
    </source>
</evidence>
<comment type="cofactor">
    <cofactor evidence="1">
        <name>Mg(2+)</name>
        <dbReference type="ChEBI" id="CHEBI:18420"/>
    </cofactor>
</comment>
<keyword evidence="5" id="KW-0479">Metal-binding</keyword>
<dbReference type="EC" id="3.6.1.55" evidence="11"/>
<evidence type="ECO:0000256" key="9">
    <source>
        <dbReference type="ARBA" id="ARBA00023204"/>
    </source>
</evidence>
<dbReference type="SUPFAM" id="SSF55811">
    <property type="entry name" value="Nudix"/>
    <property type="match status" value="1"/>
</dbReference>
<dbReference type="PRINTS" id="PR00502">
    <property type="entry name" value="NUDIXFAMILY"/>
</dbReference>
<dbReference type="PANTHER" id="PTHR47707:SF1">
    <property type="entry name" value="NUDIX HYDROLASE FAMILY PROTEIN"/>
    <property type="match status" value="1"/>
</dbReference>
<gene>
    <name evidence="13" type="ordered locus">Shel_11430</name>
</gene>
<evidence type="ECO:0000256" key="3">
    <source>
        <dbReference type="ARBA" id="ARBA00022457"/>
    </source>
</evidence>
<accession>C7N5J3</accession>
<dbReference type="EMBL" id="CP001684">
    <property type="protein sequence ID" value="ACV22178.1"/>
    <property type="molecule type" value="Genomic_DNA"/>
</dbReference>
<evidence type="ECO:0000256" key="7">
    <source>
        <dbReference type="ARBA" id="ARBA00022801"/>
    </source>
</evidence>
<dbReference type="Gene3D" id="3.90.79.10">
    <property type="entry name" value="Nucleoside Triphosphate Pyrophosphohydrolase"/>
    <property type="match status" value="1"/>
</dbReference>
<dbReference type="AlphaFoldDB" id="C7N5J3"/>
<organism evidence="13 14">
    <name type="scientific">Slackia heliotrinireducens (strain ATCC 29202 / DSM 20476 / NCTC 11029 / RHS 1)</name>
    <name type="common">Peptococcus heliotrinreducens</name>
    <dbReference type="NCBI Taxonomy" id="471855"/>
    <lineage>
        <taxon>Bacteria</taxon>
        <taxon>Bacillati</taxon>
        <taxon>Actinomycetota</taxon>
        <taxon>Coriobacteriia</taxon>
        <taxon>Eggerthellales</taxon>
        <taxon>Eggerthellaceae</taxon>
        <taxon>Slackia</taxon>
    </lineage>
</organism>
<dbReference type="GO" id="GO:0044716">
    <property type="term" value="F:8-oxo-GDP phosphatase activity"/>
    <property type="evidence" value="ECO:0007669"/>
    <property type="project" value="TreeGrafter"/>
</dbReference>
<dbReference type="GO" id="GO:0006260">
    <property type="term" value="P:DNA replication"/>
    <property type="evidence" value="ECO:0007669"/>
    <property type="project" value="UniProtKB-KW"/>
</dbReference>
<dbReference type="HOGENOM" id="CLU_037162_19_1_11"/>
<dbReference type="CDD" id="cd03425">
    <property type="entry name" value="NUDIX_MutT_NudA_like"/>
    <property type="match status" value="1"/>
</dbReference>
<evidence type="ECO:0000256" key="2">
    <source>
        <dbReference type="ARBA" id="ARBA00005582"/>
    </source>
</evidence>
<dbReference type="InterPro" id="IPR000086">
    <property type="entry name" value="NUDIX_hydrolase_dom"/>
</dbReference>
<evidence type="ECO:0000256" key="5">
    <source>
        <dbReference type="ARBA" id="ARBA00022723"/>
    </source>
</evidence>
<dbReference type="PANTHER" id="PTHR47707">
    <property type="entry name" value="8-OXO-DGTP DIPHOSPHATASE"/>
    <property type="match status" value="1"/>
</dbReference>
<comment type="catalytic activity">
    <reaction evidence="10">
        <text>8-oxo-dGTP + H2O = 8-oxo-dGMP + diphosphate + H(+)</text>
        <dbReference type="Rhea" id="RHEA:31575"/>
        <dbReference type="ChEBI" id="CHEBI:15377"/>
        <dbReference type="ChEBI" id="CHEBI:15378"/>
        <dbReference type="ChEBI" id="CHEBI:33019"/>
        <dbReference type="ChEBI" id="CHEBI:63224"/>
        <dbReference type="ChEBI" id="CHEBI:77896"/>
        <dbReference type="EC" id="3.6.1.55"/>
    </reaction>
</comment>
<keyword evidence="7" id="KW-0378">Hydrolase</keyword>
<evidence type="ECO:0000256" key="8">
    <source>
        <dbReference type="ARBA" id="ARBA00022842"/>
    </source>
</evidence>
<keyword evidence="8" id="KW-0460">Magnesium</keyword>
<evidence type="ECO:0000256" key="6">
    <source>
        <dbReference type="ARBA" id="ARBA00022763"/>
    </source>
</evidence>
<protein>
    <recommendedName>
        <fullName evidence="11">8-oxo-dGTP diphosphatase</fullName>
        <ecNumber evidence="11">3.6.1.55</ecNumber>
    </recommendedName>
</protein>
<dbReference type="STRING" id="471855.Shel_11430"/>
<name>C7N5J3_SLAHD</name>
<evidence type="ECO:0000259" key="12">
    <source>
        <dbReference type="PROSITE" id="PS51462"/>
    </source>
</evidence>
<dbReference type="Pfam" id="PF00293">
    <property type="entry name" value="NUDIX"/>
    <property type="match status" value="1"/>
</dbReference>
<reference evidence="13 14" key="1">
    <citation type="journal article" date="2009" name="Stand. Genomic Sci.">
        <title>Complete genome sequence of Slackia heliotrinireducens type strain (RHS 1).</title>
        <authorList>
            <person name="Pukall R."/>
            <person name="Lapidus A."/>
            <person name="Nolan M."/>
            <person name="Copeland A."/>
            <person name="Glavina Del Rio T."/>
            <person name="Lucas S."/>
            <person name="Chen F."/>
            <person name="Tice H."/>
            <person name="Cheng J.F."/>
            <person name="Chertkov O."/>
            <person name="Bruce D."/>
            <person name="Goodwin L."/>
            <person name="Kuske C."/>
            <person name="Brettin T."/>
            <person name="Detter J.C."/>
            <person name="Han C."/>
            <person name="Pitluck S."/>
            <person name="Pati A."/>
            <person name="Mavrommatis K."/>
            <person name="Ivanova N."/>
            <person name="Ovchinnikova G."/>
            <person name="Chen A."/>
            <person name="Palaniappan K."/>
            <person name="Schneider S."/>
            <person name="Rohde M."/>
            <person name="Chain P."/>
            <person name="D'haeseleer P."/>
            <person name="Goker M."/>
            <person name="Bristow J."/>
            <person name="Eisen J.A."/>
            <person name="Markowitz V."/>
            <person name="Kyrpides N.C."/>
            <person name="Klenk H.P."/>
            <person name="Hugenholtz P."/>
        </authorList>
    </citation>
    <scope>NUCLEOTIDE SEQUENCE [LARGE SCALE GENOMIC DNA]</scope>
    <source>
        <strain evidence="14">ATCC 29202 / DSM 20476 / NCTC 11029 / RHS 1</strain>
    </source>
</reference>
<dbReference type="GO" id="GO:0035539">
    <property type="term" value="F:8-oxo-7,8-dihydrodeoxyguanosine triphosphate pyrophosphatase activity"/>
    <property type="evidence" value="ECO:0007669"/>
    <property type="project" value="UniProtKB-EC"/>
</dbReference>
<dbReference type="eggNOG" id="COG1051">
    <property type="taxonomic scope" value="Bacteria"/>
</dbReference>
<dbReference type="PROSITE" id="PS51462">
    <property type="entry name" value="NUDIX"/>
    <property type="match status" value="1"/>
</dbReference>
<keyword evidence="14" id="KW-1185">Reference proteome</keyword>